<dbReference type="PANTHER" id="PTHR12521">
    <property type="entry name" value="PROTEIN C6ORF130"/>
    <property type="match status" value="1"/>
</dbReference>
<sequence length="306" mass="34711">MITYLRTSLFESPAQTLVNTVNTVGVMGKGIAKEFKDRYPAMYAEYRRVCMNGELTIGRLQLWRGNDHWILNFPTKTTWRQPSKIAYLERGLETFSKSYKQMGISSVAFPPLGCGNGNLDWWDVKPLMENFLQPLEITVYIHDRQVPVNFVPEHIDGVHETPAMYEAFVGDVIALVASGVRKFSLSFDGTEFYASANSDAGIEIRAGDRRVYIQPDYMEWAWSALQSGVLTLQQFPSQDAREAAQYLFSLLIHLPYVQAAEISKPRWGDEKIALGLYFKRKSSIEGRALLNLNSNADAQLCLSQSW</sequence>
<reference evidence="3" key="1">
    <citation type="submission" date="2023-07" db="EMBL/GenBank/DDBJ databases">
        <title>Genomic Encyclopedia of Type Strains, Phase IV (KMG-IV): sequencing the most valuable type-strain genomes for metagenomic binning, comparative biology and taxonomic classification.</title>
        <authorList>
            <person name="Goeker M."/>
        </authorList>
    </citation>
    <scope>NUCLEOTIDE SEQUENCE</scope>
    <source>
        <strain evidence="3">DSM 19569</strain>
    </source>
</reference>
<name>A0AAJ1WXU8_9HYPH</name>
<dbReference type="Gene3D" id="3.40.220.10">
    <property type="entry name" value="Leucine Aminopeptidase, subunit E, domain 1"/>
    <property type="match status" value="1"/>
</dbReference>
<evidence type="ECO:0000259" key="2">
    <source>
        <dbReference type="PROSITE" id="PS51154"/>
    </source>
</evidence>
<dbReference type="SMART" id="SM00506">
    <property type="entry name" value="A1pp"/>
    <property type="match status" value="1"/>
</dbReference>
<dbReference type="InterPro" id="IPR043472">
    <property type="entry name" value="Macro_dom-like"/>
</dbReference>
<comment type="caution">
    <text evidence="3">The sequence shown here is derived from an EMBL/GenBank/DDBJ whole genome shotgun (WGS) entry which is preliminary data.</text>
</comment>
<dbReference type="Pfam" id="PF01661">
    <property type="entry name" value="Macro"/>
    <property type="match status" value="1"/>
</dbReference>
<comment type="catalytic activity">
    <reaction evidence="1">
        <text>an N-(ADP-alpha-D-ribosyl)-thymidine in DNA + H2O = a thymidine in DNA + ADP-D-ribose</text>
        <dbReference type="Rhea" id="RHEA:71655"/>
        <dbReference type="Rhea" id="RHEA-COMP:13556"/>
        <dbReference type="Rhea" id="RHEA-COMP:18051"/>
        <dbReference type="ChEBI" id="CHEBI:15377"/>
        <dbReference type="ChEBI" id="CHEBI:57967"/>
        <dbReference type="ChEBI" id="CHEBI:137386"/>
        <dbReference type="ChEBI" id="CHEBI:191199"/>
    </reaction>
    <physiologicalReaction direction="left-to-right" evidence="1">
        <dbReference type="Rhea" id="RHEA:71656"/>
    </physiologicalReaction>
</comment>
<dbReference type="PANTHER" id="PTHR12521:SF0">
    <property type="entry name" value="ADP-RIBOSE GLYCOHYDROLASE OARD1"/>
    <property type="match status" value="1"/>
</dbReference>
<organism evidence="3 4">
    <name type="scientific">Methylobacterium brachiatum</name>
    <dbReference type="NCBI Taxonomy" id="269660"/>
    <lineage>
        <taxon>Bacteria</taxon>
        <taxon>Pseudomonadati</taxon>
        <taxon>Pseudomonadota</taxon>
        <taxon>Alphaproteobacteria</taxon>
        <taxon>Hyphomicrobiales</taxon>
        <taxon>Methylobacteriaceae</taxon>
        <taxon>Methylobacterium</taxon>
    </lineage>
</organism>
<dbReference type="SUPFAM" id="SSF52949">
    <property type="entry name" value="Macro domain-like"/>
    <property type="match status" value="1"/>
</dbReference>
<dbReference type="PROSITE" id="PS51154">
    <property type="entry name" value="MACRO"/>
    <property type="match status" value="1"/>
</dbReference>
<accession>A0AAJ1WXU8</accession>
<protein>
    <submittedName>
        <fullName evidence="3">O-acetyl-ADP-ribose deacetylase (Regulator of RNase III)</fullName>
    </submittedName>
</protein>
<dbReference type="EMBL" id="JAUSWL010000019">
    <property type="protein sequence ID" value="MDQ0546974.1"/>
    <property type="molecule type" value="Genomic_DNA"/>
</dbReference>
<proteinExistence type="predicted"/>
<gene>
    <name evidence="3" type="ORF">QO001_005927</name>
</gene>
<evidence type="ECO:0000313" key="4">
    <source>
        <dbReference type="Proteomes" id="UP001223420"/>
    </source>
</evidence>
<dbReference type="GO" id="GO:0140291">
    <property type="term" value="P:peptidyl-glutamate ADP-deribosylation"/>
    <property type="evidence" value="ECO:0007669"/>
    <property type="project" value="TreeGrafter"/>
</dbReference>
<evidence type="ECO:0000256" key="1">
    <source>
        <dbReference type="ARBA" id="ARBA00035885"/>
    </source>
</evidence>
<dbReference type="AlphaFoldDB" id="A0AAJ1WXU8"/>
<dbReference type="Proteomes" id="UP001223420">
    <property type="component" value="Unassembled WGS sequence"/>
</dbReference>
<dbReference type="InterPro" id="IPR050892">
    <property type="entry name" value="ADP-ribose_metab_enzymes"/>
</dbReference>
<dbReference type="InterPro" id="IPR002589">
    <property type="entry name" value="Macro_dom"/>
</dbReference>
<dbReference type="RefSeq" id="WP_230367947.1">
    <property type="nucleotide sequence ID" value="NZ_JAJALK010000018.1"/>
</dbReference>
<feature type="domain" description="Macro" evidence="2">
    <location>
        <begin position="1"/>
        <end position="150"/>
    </location>
</feature>
<evidence type="ECO:0000313" key="3">
    <source>
        <dbReference type="EMBL" id="MDQ0546974.1"/>
    </source>
</evidence>
<dbReference type="CDD" id="cd02901">
    <property type="entry name" value="Macro_Poa1p-like"/>
    <property type="match status" value="1"/>
</dbReference>